<sequence length="122" mass="12868">MDDTSTSNSAAAGPPRPVLSRGTIIGSAVGGGVAFIILLILFYLIVRDRNYRNRGQVLDLPVEAQDGGESSRPALENDGVQAPKLHKTQAQDRTKLSSRESTAVGSGDSSPRTLSLPKKTHG</sequence>
<keyword evidence="2" id="KW-0812">Transmembrane</keyword>
<organism evidence="3 4">
    <name type="scientific">Venturia nashicola</name>
    <dbReference type="NCBI Taxonomy" id="86259"/>
    <lineage>
        <taxon>Eukaryota</taxon>
        <taxon>Fungi</taxon>
        <taxon>Dikarya</taxon>
        <taxon>Ascomycota</taxon>
        <taxon>Pezizomycotina</taxon>
        <taxon>Dothideomycetes</taxon>
        <taxon>Pleosporomycetidae</taxon>
        <taxon>Venturiales</taxon>
        <taxon>Venturiaceae</taxon>
        <taxon>Venturia</taxon>
    </lineage>
</organism>
<reference evidence="3 4" key="1">
    <citation type="submission" date="2019-04" db="EMBL/GenBank/DDBJ databases">
        <title>High contiguity whole genome sequence and gene annotation resource for two Venturia nashicola isolates.</title>
        <authorList>
            <person name="Prokchorchik M."/>
            <person name="Won K."/>
            <person name="Lee Y."/>
            <person name="Choi E.D."/>
            <person name="Segonzac C."/>
            <person name="Sohn K.H."/>
        </authorList>
    </citation>
    <scope>NUCLEOTIDE SEQUENCE [LARGE SCALE GENOMIC DNA]</scope>
    <source>
        <strain evidence="3 4">PRI2</strain>
    </source>
</reference>
<evidence type="ECO:0000256" key="2">
    <source>
        <dbReference type="SAM" id="Phobius"/>
    </source>
</evidence>
<feature type="region of interest" description="Disordered" evidence="1">
    <location>
        <begin position="61"/>
        <end position="122"/>
    </location>
</feature>
<keyword evidence="2" id="KW-0472">Membrane</keyword>
<dbReference type="Proteomes" id="UP000298493">
    <property type="component" value="Unassembled WGS sequence"/>
</dbReference>
<gene>
    <name evidence="3" type="ORF">E6O75_ATG02689</name>
</gene>
<feature type="compositionally biased region" description="Polar residues" evidence="1">
    <location>
        <begin position="1"/>
        <end position="10"/>
    </location>
</feature>
<proteinExistence type="predicted"/>
<accession>A0A4Z1PPI5</accession>
<feature type="transmembrane region" description="Helical" evidence="2">
    <location>
        <begin position="24"/>
        <end position="46"/>
    </location>
</feature>
<keyword evidence="3" id="KW-0670">Pyruvate</keyword>
<feature type="compositionally biased region" description="Polar residues" evidence="1">
    <location>
        <begin position="99"/>
        <end position="113"/>
    </location>
</feature>
<feature type="region of interest" description="Disordered" evidence="1">
    <location>
        <begin position="1"/>
        <end position="21"/>
    </location>
</feature>
<dbReference type="OrthoDB" id="3936301at2759"/>
<evidence type="ECO:0000313" key="4">
    <source>
        <dbReference type="Proteomes" id="UP000298493"/>
    </source>
</evidence>
<keyword evidence="2" id="KW-1133">Transmembrane helix</keyword>
<evidence type="ECO:0000313" key="3">
    <source>
        <dbReference type="EMBL" id="TID24324.1"/>
    </source>
</evidence>
<feature type="compositionally biased region" description="Basic and acidic residues" evidence="1">
    <location>
        <begin position="89"/>
        <end position="98"/>
    </location>
</feature>
<dbReference type="AlphaFoldDB" id="A0A4Z1PPI5"/>
<comment type="caution">
    <text evidence="3">The sequence shown here is derived from an EMBL/GenBank/DDBJ whole genome shotgun (WGS) entry which is preliminary data.</text>
</comment>
<evidence type="ECO:0000256" key="1">
    <source>
        <dbReference type="SAM" id="MobiDB-lite"/>
    </source>
</evidence>
<name>A0A4Z1PPI5_9PEZI</name>
<keyword evidence="4" id="KW-1185">Reference proteome</keyword>
<protein>
    <submittedName>
        <fullName evidence="3">Pyruvate decarboxylase</fullName>
    </submittedName>
</protein>
<dbReference type="EMBL" id="SNSC02000005">
    <property type="protein sequence ID" value="TID24324.1"/>
    <property type="molecule type" value="Genomic_DNA"/>
</dbReference>